<gene>
    <name evidence="6" type="ORF">GSPATT00011263001</name>
</gene>
<feature type="transmembrane region" description="Helical" evidence="5">
    <location>
        <begin position="118"/>
        <end position="141"/>
    </location>
</feature>
<dbReference type="OMA" id="IPIMTIV"/>
<feature type="transmembrane region" description="Helical" evidence="5">
    <location>
        <begin position="147"/>
        <end position="165"/>
    </location>
</feature>
<dbReference type="InterPro" id="IPR002781">
    <property type="entry name" value="TM_pro_TauE-like"/>
</dbReference>
<keyword evidence="4 5" id="KW-0472">Membrane</keyword>
<feature type="transmembrane region" description="Helical" evidence="5">
    <location>
        <begin position="285"/>
        <end position="306"/>
    </location>
</feature>
<evidence type="ECO:0000256" key="1">
    <source>
        <dbReference type="ARBA" id="ARBA00004141"/>
    </source>
</evidence>
<name>A0CXW4_PARTE</name>
<organism evidence="6 7">
    <name type="scientific">Paramecium tetraurelia</name>
    <dbReference type="NCBI Taxonomy" id="5888"/>
    <lineage>
        <taxon>Eukaryota</taxon>
        <taxon>Sar</taxon>
        <taxon>Alveolata</taxon>
        <taxon>Ciliophora</taxon>
        <taxon>Intramacronucleata</taxon>
        <taxon>Oligohymenophorea</taxon>
        <taxon>Peniculida</taxon>
        <taxon>Parameciidae</taxon>
        <taxon>Paramecium</taxon>
    </lineage>
</organism>
<dbReference type="Proteomes" id="UP000000600">
    <property type="component" value="Unassembled WGS sequence"/>
</dbReference>
<evidence type="ECO:0000256" key="4">
    <source>
        <dbReference type="ARBA" id="ARBA00023136"/>
    </source>
</evidence>
<dbReference type="GeneID" id="5028813"/>
<dbReference type="GO" id="GO:0016020">
    <property type="term" value="C:membrane"/>
    <property type="evidence" value="ECO:0007669"/>
    <property type="project" value="UniProtKB-SubCell"/>
</dbReference>
<feature type="transmembrane region" description="Helical" evidence="5">
    <location>
        <begin position="430"/>
        <end position="452"/>
    </location>
</feature>
<evidence type="ECO:0000313" key="7">
    <source>
        <dbReference type="Proteomes" id="UP000000600"/>
    </source>
</evidence>
<reference evidence="6 7" key="1">
    <citation type="journal article" date="2006" name="Nature">
        <title>Global trends of whole-genome duplications revealed by the ciliate Paramecium tetraurelia.</title>
        <authorList>
            <consortium name="Genoscope"/>
            <person name="Aury J.-M."/>
            <person name="Jaillon O."/>
            <person name="Duret L."/>
            <person name="Noel B."/>
            <person name="Jubin C."/>
            <person name="Porcel B.M."/>
            <person name="Segurens B."/>
            <person name="Daubin V."/>
            <person name="Anthouard V."/>
            <person name="Aiach N."/>
            <person name="Arnaiz O."/>
            <person name="Billaut A."/>
            <person name="Beisson J."/>
            <person name="Blanc I."/>
            <person name="Bouhouche K."/>
            <person name="Camara F."/>
            <person name="Duharcourt S."/>
            <person name="Guigo R."/>
            <person name="Gogendeau D."/>
            <person name="Katinka M."/>
            <person name="Keller A.-M."/>
            <person name="Kissmehl R."/>
            <person name="Klotz C."/>
            <person name="Koll F."/>
            <person name="Le Moue A."/>
            <person name="Lepere C."/>
            <person name="Malinsky S."/>
            <person name="Nowacki M."/>
            <person name="Nowak J.K."/>
            <person name="Plattner H."/>
            <person name="Poulain J."/>
            <person name="Ruiz F."/>
            <person name="Serrano V."/>
            <person name="Zagulski M."/>
            <person name="Dessen P."/>
            <person name="Betermier M."/>
            <person name="Weissenbach J."/>
            <person name="Scarpelli C."/>
            <person name="Schachter V."/>
            <person name="Sperling L."/>
            <person name="Meyer E."/>
            <person name="Cohen J."/>
            <person name="Wincker P."/>
        </authorList>
    </citation>
    <scope>NUCLEOTIDE SEQUENCE [LARGE SCALE GENOMIC DNA]</scope>
    <source>
        <strain evidence="6 7">Stock d4-2</strain>
    </source>
</reference>
<dbReference type="Pfam" id="PF01925">
    <property type="entry name" value="TauE"/>
    <property type="match status" value="1"/>
</dbReference>
<proteinExistence type="predicted"/>
<dbReference type="KEGG" id="ptm:GSPATT00011263001"/>
<dbReference type="RefSeq" id="XP_001443028.1">
    <property type="nucleotide sequence ID" value="XM_001442991.1"/>
</dbReference>
<dbReference type="InParanoid" id="A0CXW4"/>
<dbReference type="GO" id="GO:0043161">
    <property type="term" value="P:proteasome-mediated ubiquitin-dependent protein catabolic process"/>
    <property type="evidence" value="ECO:0000318"/>
    <property type="project" value="GO_Central"/>
</dbReference>
<keyword evidence="3 5" id="KW-1133">Transmembrane helix</keyword>
<evidence type="ECO:0000256" key="3">
    <source>
        <dbReference type="ARBA" id="ARBA00022989"/>
    </source>
</evidence>
<dbReference type="EMBL" id="CT868208">
    <property type="protein sequence ID" value="CAK75631.1"/>
    <property type="molecule type" value="Genomic_DNA"/>
</dbReference>
<evidence type="ECO:0000256" key="5">
    <source>
        <dbReference type="SAM" id="Phobius"/>
    </source>
</evidence>
<dbReference type="STRING" id="5888.A0CXW4"/>
<protein>
    <recommendedName>
        <fullName evidence="8">Membrane transporter protein</fullName>
    </recommendedName>
</protein>
<dbReference type="HOGENOM" id="CLU_045912_0_0_1"/>
<feature type="transmembrane region" description="Helical" evidence="5">
    <location>
        <begin position="337"/>
        <end position="362"/>
    </location>
</feature>
<dbReference type="OrthoDB" id="301459at2759"/>
<evidence type="ECO:0008006" key="8">
    <source>
        <dbReference type="Google" id="ProtNLM"/>
    </source>
</evidence>
<keyword evidence="7" id="KW-1185">Reference proteome</keyword>
<accession>A0CXW4</accession>
<feature type="transmembrane region" description="Helical" evidence="5">
    <location>
        <begin position="46"/>
        <end position="67"/>
    </location>
</feature>
<feature type="transmembrane region" description="Helical" evidence="5">
    <location>
        <begin position="368"/>
        <end position="390"/>
    </location>
</feature>
<dbReference type="PANTHER" id="PTHR14255:SF3">
    <property type="entry name" value="SULFITE EXPORTER TAUE_SAFE FAMILY PROTEIN 5-RELATED"/>
    <property type="match status" value="1"/>
</dbReference>
<sequence length="473" mass="52965">MTEVCVPGQTGFFHTCGQFSQCELNAATLVYSCQHDSPFTPKAGIIISYIITPILIGVGILGGMGGGVLKGPLLEMILNYSQSEATHIAYCLMFGGTLLNTVLLMFEKNPEDDRRPIINYRIAIIFNLAVPFATNLGSSLASFLPQLYTLILQELFLFGVAPILWQKAKSAKEAELKISDSAKESTTNLNDSNLHPKIELQNMEGMQEQQEQEDSMKERRKISIISNASLNQSLYSQFKQESENILPPMPVLFILGSFGLNQIFIQMRSTNPKKPSYVGIEDCTWQNDFMIFILIVANVLYDYLIWQFGTSQEKQFNQINFLPKERYFTPISRFFKIYAGGFMAGFVSGFLGMGAGFVMVPTLLYSGLIPRCASATSAFIYLMISLNNLITLLTNHYLDWQTIILFTGLAIIGGSVFAKIGYILLGKYKIGYFVILIVFCLDIANIISQIYYGVVFGKRYGLEYLTHANKQCQ</sequence>
<feature type="transmembrane region" description="Helical" evidence="5">
    <location>
        <begin position="87"/>
        <end position="106"/>
    </location>
</feature>
<evidence type="ECO:0000313" key="6">
    <source>
        <dbReference type="EMBL" id="CAK75631.1"/>
    </source>
</evidence>
<dbReference type="eggNOG" id="ENOG502QWNB">
    <property type="taxonomic scope" value="Eukaryota"/>
</dbReference>
<dbReference type="AlphaFoldDB" id="A0CXW4"/>
<evidence type="ECO:0000256" key="2">
    <source>
        <dbReference type="ARBA" id="ARBA00022692"/>
    </source>
</evidence>
<keyword evidence="2 5" id="KW-0812">Transmembrane</keyword>
<dbReference type="PANTHER" id="PTHR14255">
    <property type="entry name" value="CEREBLON"/>
    <property type="match status" value="1"/>
</dbReference>
<comment type="subcellular location">
    <subcellularLocation>
        <location evidence="1">Membrane</location>
        <topology evidence="1">Multi-pass membrane protein</topology>
    </subcellularLocation>
</comment>
<feature type="transmembrane region" description="Helical" evidence="5">
    <location>
        <begin position="402"/>
        <end position="424"/>
    </location>
</feature>
<dbReference type="GO" id="GO:0031464">
    <property type="term" value="C:Cul4A-RING E3 ubiquitin ligase complex"/>
    <property type="evidence" value="ECO:0000318"/>
    <property type="project" value="GO_Central"/>
</dbReference>